<dbReference type="EMBL" id="MAYW01000015">
    <property type="protein sequence ID" value="ODS33985.1"/>
    <property type="molecule type" value="Genomic_DNA"/>
</dbReference>
<dbReference type="PANTHER" id="PTHR43581:SF4">
    <property type="entry name" value="ATP_GTP PHOSPHATASE"/>
    <property type="match status" value="1"/>
</dbReference>
<dbReference type="PANTHER" id="PTHR43581">
    <property type="entry name" value="ATP/GTP PHOSPHATASE"/>
    <property type="match status" value="1"/>
</dbReference>
<dbReference type="InterPro" id="IPR051396">
    <property type="entry name" value="Bact_Antivir_Def_Nuclease"/>
</dbReference>
<evidence type="ECO:0000259" key="2">
    <source>
        <dbReference type="Pfam" id="PF20469"/>
    </source>
</evidence>
<dbReference type="Pfam" id="PF20469">
    <property type="entry name" value="OLD-like_TOPRIM"/>
    <property type="match status" value="1"/>
</dbReference>
<reference evidence="3 4" key="1">
    <citation type="submission" date="2016-07" db="EMBL/GenBank/DDBJ databases">
        <title>Draft genome of Scalindua rubra, obtained from a brine-seawater interface in the Red Sea, sheds light on salt adaptation in anammox bacteria.</title>
        <authorList>
            <person name="Speth D.R."/>
            <person name="Lagkouvardos I."/>
            <person name="Wang Y."/>
            <person name="Qian P.-Y."/>
            <person name="Dutilh B.E."/>
            <person name="Jetten M.S."/>
        </authorList>
    </citation>
    <scope>NUCLEOTIDE SEQUENCE [LARGE SCALE GENOMIC DNA]</scope>
    <source>
        <strain evidence="3">BSI-1</strain>
    </source>
</reference>
<dbReference type="PATRIC" id="fig|1872076.5.peg.997"/>
<sequence length="545" mass="61982">MRLSALSVSNYRSIVDTGKIRIEPLQTFVGENNTGKSNILRAISCFLSVGTGGVKCSDLSNHEQPMIIEVEFTELTEYERHNLKRYLLGDKLIIRKELRITEDRKSGKEQIEAIYHGYLAEPKDWQLSIEKIKEEKGNKPNWKEIAEEYGILEYVIKEDGKVDKKSYESGIGKVIIERDNIEFDEPKLADGKAMGFQQNLLRFLPDFYLLPAITDYSDEIDKRSSSTVFRKLMGDLSDRIIKADPRYHEIESALNTLQNLLNPSSTPTTENASEEVTRLSVLSTIEGALCGVIARLMPTVEQVQLEVAIEEPELYIHPQSQRLIYRVLKEFVFENDENGTVQDQVIYSTHSPAFVDIAAYDQVGMVVKEDVTSGTKVNQCEQGVLGCLEELKGFKLLNSFDLKHNEMFFSRHNILVEGEQDEIAIVATGRKLGLFKEFPEEIGYSIIVTGNKEQIPKFQKILNAFNTSYSVWLELDGKPDTEGKNKEVIDLANTNTIAKMSKRMEEEAGMDKHFSNTFSCKKHFGNPDNITHELEELVKKVFHVN</sequence>
<dbReference type="Gene3D" id="3.40.50.300">
    <property type="entry name" value="P-loop containing nucleotide triphosphate hydrolases"/>
    <property type="match status" value="1"/>
</dbReference>
<feature type="domain" description="Endonuclease GajA/Old nuclease/RecF-like AAA" evidence="1">
    <location>
        <begin position="1"/>
        <end position="266"/>
    </location>
</feature>
<dbReference type="InterPro" id="IPR027417">
    <property type="entry name" value="P-loop_NTPase"/>
</dbReference>
<organism evidence="3 4">
    <name type="scientific">Candidatus Scalindua rubra</name>
    <dbReference type="NCBI Taxonomy" id="1872076"/>
    <lineage>
        <taxon>Bacteria</taxon>
        <taxon>Pseudomonadati</taxon>
        <taxon>Planctomycetota</taxon>
        <taxon>Candidatus Brocadiia</taxon>
        <taxon>Candidatus Brocadiales</taxon>
        <taxon>Candidatus Scalinduaceae</taxon>
        <taxon>Candidatus Scalindua</taxon>
    </lineage>
</organism>
<dbReference type="InterPro" id="IPR041685">
    <property type="entry name" value="AAA_GajA/Old/RecF-like"/>
</dbReference>
<accession>A0A1E3XEC9</accession>
<proteinExistence type="predicted"/>
<feature type="domain" description="Endonuclease GajA/Old nuclease/RecF-like AAA" evidence="1">
    <location>
        <begin position="307"/>
        <end position="355"/>
    </location>
</feature>
<dbReference type="InterPro" id="IPR034139">
    <property type="entry name" value="TOPRIM_OLD"/>
</dbReference>
<dbReference type="AlphaFoldDB" id="A0A1E3XEC9"/>
<protein>
    <submittedName>
        <fullName evidence="3">Uncharacterized protein</fullName>
    </submittedName>
</protein>
<name>A0A1E3XEC9_9BACT</name>
<dbReference type="SUPFAM" id="SSF52540">
    <property type="entry name" value="P-loop containing nucleoside triphosphate hydrolases"/>
    <property type="match status" value="1"/>
</dbReference>
<dbReference type="Pfam" id="PF13175">
    <property type="entry name" value="AAA_15"/>
    <property type="match status" value="2"/>
</dbReference>
<gene>
    <name evidence="3" type="ORF">SCARUB_00856</name>
</gene>
<evidence type="ECO:0000313" key="4">
    <source>
        <dbReference type="Proteomes" id="UP000094056"/>
    </source>
</evidence>
<dbReference type="Proteomes" id="UP000094056">
    <property type="component" value="Unassembled WGS sequence"/>
</dbReference>
<evidence type="ECO:0000259" key="1">
    <source>
        <dbReference type="Pfam" id="PF13175"/>
    </source>
</evidence>
<evidence type="ECO:0000313" key="3">
    <source>
        <dbReference type="EMBL" id="ODS33985.1"/>
    </source>
</evidence>
<feature type="domain" description="OLD protein-like TOPRIM" evidence="2">
    <location>
        <begin position="408"/>
        <end position="472"/>
    </location>
</feature>
<comment type="caution">
    <text evidence="3">The sequence shown here is derived from an EMBL/GenBank/DDBJ whole genome shotgun (WGS) entry which is preliminary data.</text>
</comment>